<gene>
    <name evidence="1" type="ORF">GII30_16775</name>
</gene>
<reference evidence="1" key="1">
    <citation type="journal article" date="2021" name="Nat. Microbiol.">
        <title>Cocultivation of an ultrasmall environmental parasitic bacterium with lytic ability against bacteria associated with wastewater foams.</title>
        <authorList>
            <person name="Batinovic S."/>
            <person name="Rose J.J.A."/>
            <person name="Ratcliffe J."/>
            <person name="Seviour R.J."/>
            <person name="Petrovski S."/>
        </authorList>
    </citation>
    <scope>NUCLEOTIDE SEQUENCE</scope>
    <source>
        <strain evidence="1">CON44</strain>
    </source>
</reference>
<protein>
    <submittedName>
        <fullName evidence="1">ABC transporter permease</fullName>
    </submittedName>
</protein>
<evidence type="ECO:0000313" key="1">
    <source>
        <dbReference type="EMBL" id="QHN40575.1"/>
    </source>
</evidence>
<name>A0A857KMU5_9ACTN</name>
<dbReference type="AlphaFoldDB" id="A0A857KMU5"/>
<dbReference type="EMBL" id="CP045810">
    <property type="protein sequence ID" value="QHN40575.1"/>
    <property type="molecule type" value="Genomic_DNA"/>
</dbReference>
<dbReference type="RefSeq" id="WP_005190525.1">
    <property type="nucleotide sequence ID" value="NZ_CP045804.1"/>
</dbReference>
<organism evidence="1">
    <name type="scientific">Gordonia amarae</name>
    <dbReference type="NCBI Taxonomy" id="36821"/>
    <lineage>
        <taxon>Bacteria</taxon>
        <taxon>Bacillati</taxon>
        <taxon>Actinomycetota</taxon>
        <taxon>Actinomycetes</taxon>
        <taxon>Mycobacteriales</taxon>
        <taxon>Gordoniaceae</taxon>
        <taxon>Gordonia</taxon>
    </lineage>
</organism>
<accession>A0A857KMU5</accession>
<proteinExistence type="predicted"/>
<sequence>MTTTATPPAVLDTGRPGIPMSRLIRVEMRKLVDTRAGFWLMASIGLIALAVMIGMLAGNRNKPENLTFGDFFGLMNIPTAIILPVMAILLVTGEWSQRTALTTFAMEPRRERVVIAKLATSFIAAVSAVALSLVLGAVGAVIAGMLYSDPAGSWSMTLAGIVNSFTIQIFNLLLGFAFAALILNTPGAIVGYFALPTALSIVNELLPAFKDSVGEWIDSSLTQAPFQSGDWVSGGEWMRLIVSGIVWIGIPLTFGILRILRTEIK</sequence>